<dbReference type="InterPro" id="IPR029175">
    <property type="entry name" value="EXOC2/Sec5"/>
</dbReference>
<evidence type="ECO:0000256" key="8">
    <source>
        <dbReference type="SAM" id="MobiDB-lite"/>
    </source>
</evidence>
<dbReference type="InterPro" id="IPR013783">
    <property type="entry name" value="Ig-like_fold"/>
</dbReference>
<keyword evidence="4 7" id="KW-0813">Transport</keyword>
<dbReference type="Pfam" id="PF15469">
    <property type="entry name" value="Sec5"/>
    <property type="match status" value="1"/>
</dbReference>
<dbReference type="EnsemblMetazoa" id="tetur05g06510.1">
    <property type="protein sequence ID" value="tetur05g06510.1"/>
    <property type="gene ID" value="tetur05g06510"/>
</dbReference>
<dbReference type="SUPFAM" id="SSF81296">
    <property type="entry name" value="E set domains"/>
    <property type="match status" value="1"/>
</dbReference>
<dbReference type="GO" id="GO:0006887">
    <property type="term" value="P:exocytosis"/>
    <property type="evidence" value="ECO:0007669"/>
    <property type="project" value="UniProtKB-KW"/>
</dbReference>
<dbReference type="EMBL" id="CAEY01001589">
    <property type="status" value="NOT_ANNOTATED_CDS"/>
    <property type="molecule type" value="Genomic_DNA"/>
</dbReference>
<dbReference type="KEGG" id="tut:107360670"/>
<feature type="compositionally biased region" description="Polar residues" evidence="8">
    <location>
        <begin position="1"/>
        <end position="11"/>
    </location>
</feature>
<proteinExistence type="inferred from homology"/>
<evidence type="ECO:0000259" key="10">
    <source>
        <dbReference type="Pfam" id="PF15469"/>
    </source>
</evidence>
<comment type="similarity">
    <text evidence="2 7">Belongs to the SEC5 family.</text>
</comment>
<dbReference type="PANTHER" id="PTHR13043">
    <property type="entry name" value="EXOCYST COMPLEX COMPONENT SEC5"/>
    <property type="match status" value="1"/>
</dbReference>
<keyword evidence="5 7" id="KW-0268">Exocytosis</keyword>
<evidence type="ECO:0000256" key="7">
    <source>
        <dbReference type="RuleBase" id="RU365069"/>
    </source>
</evidence>
<dbReference type="eggNOG" id="KOG2347">
    <property type="taxonomic scope" value="Eukaryota"/>
</dbReference>
<comment type="subunit">
    <text evidence="7">Component of the exocyst complex.</text>
</comment>
<evidence type="ECO:0000256" key="2">
    <source>
        <dbReference type="ARBA" id="ARBA00010578"/>
    </source>
</evidence>
<dbReference type="InterPro" id="IPR014756">
    <property type="entry name" value="Ig_E-set"/>
</dbReference>
<dbReference type="FunFam" id="2.60.40.10:FF:000196">
    <property type="entry name" value="Exocyst complex component 2"/>
    <property type="match status" value="1"/>
</dbReference>
<dbReference type="PANTHER" id="PTHR13043:SF1">
    <property type="entry name" value="EXOCYST COMPLEX COMPONENT 2"/>
    <property type="match status" value="1"/>
</dbReference>
<dbReference type="HOGENOM" id="CLU_005811_1_0_1"/>
<evidence type="ECO:0000313" key="11">
    <source>
        <dbReference type="EnsemblMetazoa" id="tetur05g06510.1"/>
    </source>
</evidence>
<dbReference type="GO" id="GO:0006893">
    <property type="term" value="P:Golgi to plasma membrane transport"/>
    <property type="evidence" value="ECO:0007669"/>
    <property type="project" value="UniProtKB-UniRule"/>
</dbReference>
<dbReference type="STRING" id="32264.T1K5J8"/>
<reference evidence="12" key="1">
    <citation type="submission" date="2011-08" db="EMBL/GenBank/DDBJ databases">
        <authorList>
            <person name="Rombauts S."/>
        </authorList>
    </citation>
    <scope>NUCLEOTIDE SEQUENCE</scope>
    <source>
        <strain evidence="12">London</strain>
    </source>
</reference>
<feature type="region of interest" description="Disordered" evidence="8">
    <location>
        <begin position="1"/>
        <end position="21"/>
    </location>
</feature>
<dbReference type="GO" id="GO:0015031">
    <property type="term" value="P:protein transport"/>
    <property type="evidence" value="ECO:0007669"/>
    <property type="project" value="UniProtKB-KW"/>
</dbReference>
<evidence type="ECO:0000259" key="9">
    <source>
        <dbReference type="Pfam" id="PF01833"/>
    </source>
</evidence>
<dbReference type="OrthoDB" id="26242at2759"/>
<dbReference type="Gene3D" id="2.60.40.10">
    <property type="entry name" value="Immunoglobulins"/>
    <property type="match status" value="1"/>
</dbReference>
<reference evidence="11" key="2">
    <citation type="submission" date="2015-06" db="UniProtKB">
        <authorList>
            <consortium name="EnsemblMetazoa"/>
        </authorList>
    </citation>
    <scope>IDENTIFICATION</scope>
</reference>
<protein>
    <recommendedName>
        <fullName evidence="3 7">Exocyst complex component 2</fullName>
    </recommendedName>
</protein>
<organism evidence="11 12">
    <name type="scientific">Tetranychus urticae</name>
    <name type="common">Two-spotted spider mite</name>
    <dbReference type="NCBI Taxonomy" id="32264"/>
    <lineage>
        <taxon>Eukaryota</taxon>
        <taxon>Metazoa</taxon>
        <taxon>Ecdysozoa</taxon>
        <taxon>Arthropoda</taxon>
        <taxon>Chelicerata</taxon>
        <taxon>Arachnida</taxon>
        <taxon>Acari</taxon>
        <taxon>Acariformes</taxon>
        <taxon>Trombidiformes</taxon>
        <taxon>Prostigmata</taxon>
        <taxon>Eleutherengona</taxon>
        <taxon>Raphignathae</taxon>
        <taxon>Tetranychoidea</taxon>
        <taxon>Tetranychidae</taxon>
        <taxon>Tetranychus</taxon>
    </lineage>
</organism>
<dbReference type="AlphaFoldDB" id="T1K5J8"/>
<dbReference type="InterPro" id="IPR039481">
    <property type="entry name" value="EXOC2/Sec5_N_dom"/>
</dbReference>
<feature type="domain" description="IPT/TIG" evidence="9">
    <location>
        <begin position="14"/>
        <end position="92"/>
    </location>
</feature>
<keyword evidence="12" id="KW-1185">Reference proteome</keyword>
<dbReference type="Proteomes" id="UP000015104">
    <property type="component" value="Unassembled WGS sequence"/>
</dbReference>
<evidence type="ECO:0000256" key="4">
    <source>
        <dbReference type="ARBA" id="ARBA00022448"/>
    </source>
</evidence>
<gene>
    <name evidence="11" type="primary">107360670</name>
</gene>
<feature type="domain" description="Exocyst complex component EXOC2/Sec5 N-terminal" evidence="10">
    <location>
        <begin position="139"/>
        <end position="907"/>
    </location>
</feature>
<dbReference type="InterPro" id="IPR002909">
    <property type="entry name" value="IPT_dom"/>
</dbReference>
<evidence type="ECO:0000256" key="1">
    <source>
        <dbReference type="ARBA" id="ARBA00002660"/>
    </source>
</evidence>
<dbReference type="GO" id="GO:0000145">
    <property type="term" value="C:exocyst"/>
    <property type="evidence" value="ECO:0007669"/>
    <property type="project" value="UniProtKB-UniRule"/>
</dbReference>
<name>T1K5J8_TETUR</name>
<dbReference type="CDD" id="cd00603">
    <property type="entry name" value="IPT_PCSR"/>
    <property type="match status" value="1"/>
</dbReference>
<dbReference type="OMA" id="RMWMDVD"/>
<dbReference type="Pfam" id="PF01833">
    <property type="entry name" value="TIG"/>
    <property type="match status" value="1"/>
</dbReference>
<evidence type="ECO:0000313" key="12">
    <source>
        <dbReference type="Proteomes" id="UP000015104"/>
    </source>
</evidence>
<sequence length="918" mass="103467">MSISSDSSRTNLRPKVTGLSPKEGVPGTKIIIRGENFGRNADDLIELTICGVNCLMYVEWINNSKILTRSGKCDGLGDVIITTISGGTGTCTVQFRGLPDIVSPTKDCSVWINEEDYFSLGKANHGLGSTTSPGLYASDPLGLLPEGTEAVKSALGENVIRQFFPEALSQDKSEKGFGNAFSHDFIPVWYLLENHSTASFDDLVTGLDRLKARVNQRTPSTSSLGPLQLLKPNVLAIIECLDALKTVHINLKKHKQEMGSDLTYKVEELIKKSLSEAHIIFDSVLARKDLADSTRNALNVLQRYRFLFNLPATIERNITNGEYELLISDYNRAKAHFADTQVSVFKRVFSEVEQRIIKFREKLQDLLNKGCLNHENRNIDEIKKLIQYLLSLEAPGNPAWDSIVKIKETLLSEMKECHCKYVEMSKLPQIISKDSPNFLSDGDSDVQGPPIIQFIEELTTIFTTSFADLVKLGTAYLDGDFNTKESQRELELKETNFNTEMVQKPILLAVNLIRSALLPGSIISLGPDYETWPASAADESFFVWLPRCLRVCSNFYRDLTRNDLQPVVYQPIQQLITDLRVHSLVSLFNQAAEEVKQLSTKENWEIVSDDSSGTRTQLPLLFEAKVIEILQLVRENILQTTTHEEVDIFSKINVQGRMKQLAQNLLQAFLLALEKTYKNPVSPPSPSDKERTIDEEDRCLVVICNCSFTTNQVMPRLHESFEKYNYPDMTMVIKVIQNKYRDLENKLSSSFVDNKCDLVINGLKPSMYTVANEWYTGTSKPSEVNYYIKEVIGLIIEVQAKIFLVAPSLVRKMVSQIIEATLEEIATLFQSVSDRLTDAGNIHAQVDLTALEYVFSDPEHFETPKTDKLLKMARSRLRPVSSSSDQKLILKILNRFKSSMQLQLLCFKWASDSTVIIV</sequence>
<evidence type="ECO:0000256" key="3">
    <source>
        <dbReference type="ARBA" id="ARBA00017526"/>
    </source>
</evidence>
<evidence type="ECO:0000256" key="6">
    <source>
        <dbReference type="ARBA" id="ARBA00022927"/>
    </source>
</evidence>
<evidence type="ECO:0000256" key="5">
    <source>
        <dbReference type="ARBA" id="ARBA00022483"/>
    </source>
</evidence>
<keyword evidence="6 7" id="KW-0653">Protein transport</keyword>
<accession>T1K5J8</accession>
<comment type="function">
    <text evidence="1 7">Component of the exocyst complex involved in the docking of exocytic vesicles with fusion sites on the plasma membrane.</text>
</comment>